<evidence type="ECO:0000256" key="10">
    <source>
        <dbReference type="ARBA" id="ARBA00047639"/>
    </source>
</evidence>
<dbReference type="KEGG" id="ain:Acin_0646"/>
<dbReference type="FunCoup" id="G4Q490">
    <property type="interactions" value="380"/>
</dbReference>
<evidence type="ECO:0000313" key="15">
    <source>
        <dbReference type="Proteomes" id="UP000007093"/>
    </source>
</evidence>
<feature type="binding site" evidence="12">
    <location>
        <position position="120"/>
    </location>
    <ligand>
        <name>L-histidine</name>
        <dbReference type="ChEBI" id="CHEBI:57595"/>
    </ligand>
</feature>
<dbReference type="SUPFAM" id="SSF55681">
    <property type="entry name" value="Class II aaRS and biotin synthetases"/>
    <property type="match status" value="1"/>
</dbReference>
<name>G4Q490_ACIIR</name>
<dbReference type="InParanoid" id="G4Q490"/>
<sequence>MKETEGIIMLTTAPRGTKDILPGAVNGWRYVESVLRDVCREFNYQEIRTPIFEHTELFQRGIGDGTDVVDKEMYTFNDRSGRSITLRPENTAAVVRSFVENKLYAEPMPLKVFYIGPMFRYDRPQAGRMRQFHQFGVEAMGSPSPVVDAETILLAITVLKRLGLKDLKLKINSVGCPKCRPQHRTLLQDYFRPHLKELCEDCQSRFDRSPLRILDCKVDHDKPFMAGAPKITDSLCEECHDHFEMVKKLLDEAGVDYEVDSTLVRGLDYYTKTAYEVQYSPLGAQSAVGGGGRYDGLVEELGGPSTPGVGFAMGLERIILALEKQGLLKSEKEAIDVFAVVPDEGGTADAFKAVMTLREAGYSCDMNQIGRSMKAQMKQADRAGARFALIFGEEERSRGAVTVRNMADSSQEEIKRSEIVSYMKKAEV</sequence>
<keyword evidence="7 11" id="KW-0067">ATP-binding</keyword>
<evidence type="ECO:0000259" key="13">
    <source>
        <dbReference type="PROSITE" id="PS50862"/>
    </source>
</evidence>
<comment type="subcellular location">
    <subcellularLocation>
        <location evidence="1 11">Cytoplasm</location>
    </subcellularLocation>
</comment>
<dbReference type="InterPro" id="IPR004154">
    <property type="entry name" value="Anticodon-bd"/>
</dbReference>
<dbReference type="PANTHER" id="PTHR43707">
    <property type="entry name" value="HISTIDYL-TRNA SYNTHETASE"/>
    <property type="match status" value="1"/>
</dbReference>
<dbReference type="eggNOG" id="COG0124">
    <property type="taxonomic scope" value="Bacteria"/>
</dbReference>
<dbReference type="InterPro" id="IPR036621">
    <property type="entry name" value="Anticodon-bd_dom_sf"/>
</dbReference>
<dbReference type="InterPro" id="IPR004516">
    <property type="entry name" value="HisRS/HisZ"/>
</dbReference>
<dbReference type="GO" id="GO:0016740">
    <property type="term" value="F:transferase activity"/>
    <property type="evidence" value="ECO:0007669"/>
    <property type="project" value="UniProtKB-ARBA"/>
</dbReference>
<accession>G4Q490</accession>
<dbReference type="Gene3D" id="3.40.50.800">
    <property type="entry name" value="Anticodon-binding domain"/>
    <property type="match status" value="1"/>
</dbReference>
<feature type="binding site" evidence="12">
    <location>
        <position position="265"/>
    </location>
    <ligand>
        <name>L-histidine</name>
        <dbReference type="ChEBI" id="CHEBI:57595"/>
    </ligand>
</feature>
<reference evidence="14 15" key="1">
    <citation type="journal article" date="2011" name="J. Bacteriol.">
        <title>Complete genome sequence of Acidaminococcus intestini RYC-MR95, a Gram-negative bacterium from the phylum Firmicutes.</title>
        <authorList>
            <person name="D'Auria G."/>
            <person name="Galan J.C."/>
            <person name="Rodriguez-Alcayna M."/>
            <person name="Moya A."/>
            <person name="Baquero F."/>
            <person name="Latorre A."/>
        </authorList>
    </citation>
    <scope>NUCLEOTIDE SEQUENCE [LARGE SCALE GENOMIC DNA]</scope>
    <source>
        <strain evidence="14 15">RyC-MR95</strain>
    </source>
</reference>
<evidence type="ECO:0000256" key="1">
    <source>
        <dbReference type="ARBA" id="ARBA00004496"/>
    </source>
</evidence>
<feature type="binding site" evidence="12">
    <location>
        <position position="134"/>
    </location>
    <ligand>
        <name>L-histidine</name>
        <dbReference type="ChEBI" id="CHEBI:57595"/>
    </ligand>
</feature>
<evidence type="ECO:0000256" key="11">
    <source>
        <dbReference type="HAMAP-Rule" id="MF_00127"/>
    </source>
</evidence>
<evidence type="ECO:0000256" key="9">
    <source>
        <dbReference type="ARBA" id="ARBA00023146"/>
    </source>
</evidence>
<dbReference type="AlphaFoldDB" id="G4Q490"/>
<proteinExistence type="inferred from homology"/>
<feature type="binding site" evidence="12">
    <location>
        <begin position="89"/>
        <end position="91"/>
    </location>
    <ligand>
        <name>L-histidine</name>
        <dbReference type="ChEBI" id="CHEBI:57595"/>
    </ligand>
</feature>
<keyword evidence="5 11" id="KW-0436">Ligase</keyword>
<organism evidence="14 15">
    <name type="scientific">Acidaminococcus intestini (strain RyC-MR95)</name>
    <dbReference type="NCBI Taxonomy" id="568816"/>
    <lineage>
        <taxon>Bacteria</taxon>
        <taxon>Bacillati</taxon>
        <taxon>Bacillota</taxon>
        <taxon>Negativicutes</taxon>
        <taxon>Acidaminococcales</taxon>
        <taxon>Acidaminococcaceae</taxon>
        <taxon>Acidaminococcus</taxon>
    </lineage>
</organism>
<dbReference type="GO" id="GO:0004821">
    <property type="term" value="F:histidine-tRNA ligase activity"/>
    <property type="evidence" value="ECO:0007669"/>
    <property type="project" value="UniProtKB-UniRule"/>
</dbReference>
<dbReference type="InterPro" id="IPR033656">
    <property type="entry name" value="HisRS_anticodon"/>
</dbReference>
<dbReference type="EC" id="6.1.1.21" evidence="11"/>
<dbReference type="HAMAP" id="MF_00127">
    <property type="entry name" value="His_tRNA_synth"/>
    <property type="match status" value="1"/>
</dbReference>
<dbReference type="GO" id="GO:0140096">
    <property type="term" value="F:catalytic activity, acting on a protein"/>
    <property type="evidence" value="ECO:0007669"/>
    <property type="project" value="UniProtKB-ARBA"/>
</dbReference>
<dbReference type="Gene3D" id="3.30.930.10">
    <property type="entry name" value="Bira Bifunctional Protein, Domain 2"/>
    <property type="match status" value="1"/>
</dbReference>
<dbReference type="CDD" id="cd00773">
    <property type="entry name" value="HisRS-like_core"/>
    <property type="match status" value="1"/>
</dbReference>
<evidence type="ECO:0000256" key="12">
    <source>
        <dbReference type="PIRSR" id="PIRSR001549-1"/>
    </source>
</evidence>
<protein>
    <recommendedName>
        <fullName evidence="11">Histidine--tRNA ligase</fullName>
        <ecNumber evidence="11">6.1.1.21</ecNumber>
    </recommendedName>
    <alternativeName>
        <fullName evidence="11">Histidyl-tRNA synthetase</fullName>
        <shortName evidence="11">HisRS</shortName>
    </alternativeName>
</protein>
<dbReference type="PATRIC" id="fig|568816.4.peg.628"/>
<dbReference type="InterPro" id="IPR006195">
    <property type="entry name" value="aa-tRNA-synth_II"/>
</dbReference>
<dbReference type="GO" id="GO:0006427">
    <property type="term" value="P:histidyl-tRNA aminoacylation"/>
    <property type="evidence" value="ECO:0007669"/>
    <property type="project" value="UniProtKB-UniRule"/>
</dbReference>
<dbReference type="InterPro" id="IPR045864">
    <property type="entry name" value="aa-tRNA-synth_II/BPL/LPL"/>
</dbReference>
<evidence type="ECO:0000256" key="8">
    <source>
        <dbReference type="ARBA" id="ARBA00022917"/>
    </source>
</evidence>
<dbReference type="CDD" id="cd00859">
    <property type="entry name" value="HisRS_anticodon"/>
    <property type="match status" value="1"/>
</dbReference>
<feature type="binding site" evidence="12">
    <location>
        <begin position="269"/>
        <end position="270"/>
    </location>
    <ligand>
        <name>L-histidine</name>
        <dbReference type="ChEBI" id="CHEBI:57595"/>
    </ligand>
</feature>
<gene>
    <name evidence="11 14" type="primary">hisS</name>
    <name evidence="14" type="ordered locus">Acin_0646</name>
</gene>
<dbReference type="STRING" id="568816.Acin_0646"/>
<feature type="binding site" evidence="12">
    <location>
        <position position="138"/>
    </location>
    <ligand>
        <name>L-histidine</name>
        <dbReference type="ChEBI" id="CHEBI:57595"/>
    </ligand>
</feature>
<keyword evidence="6 11" id="KW-0547">Nucleotide-binding</keyword>
<dbReference type="SUPFAM" id="SSF52954">
    <property type="entry name" value="Class II aaRS ABD-related"/>
    <property type="match status" value="1"/>
</dbReference>
<keyword evidence="15" id="KW-1185">Reference proteome</keyword>
<dbReference type="InterPro" id="IPR015807">
    <property type="entry name" value="His-tRNA-ligase"/>
</dbReference>
<dbReference type="NCBIfam" id="TIGR00442">
    <property type="entry name" value="hisS"/>
    <property type="match status" value="1"/>
</dbReference>
<dbReference type="Pfam" id="PF03129">
    <property type="entry name" value="HGTP_anticodon"/>
    <property type="match status" value="1"/>
</dbReference>
<evidence type="ECO:0000256" key="7">
    <source>
        <dbReference type="ARBA" id="ARBA00022840"/>
    </source>
</evidence>
<comment type="catalytic activity">
    <reaction evidence="10 11">
        <text>tRNA(His) + L-histidine + ATP = L-histidyl-tRNA(His) + AMP + diphosphate + H(+)</text>
        <dbReference type="Rhea" id="RHEA:17313"/>
        <dbReference type="Rhea" id="RHEA-COMP:9665"/>
        <dbReference type="Rhea" id="RHEA-COMP:9689"/>
        <dbReference type="ChEBI" id="CHEBI:15378"/>
        <dbReference type="ChEBI" id="CHEBI:30616"/>
        <dbReference type="ChEBI" id="CHEBI:33019"/>
        <dbReference type="ChEBI" id="CHEBI:57595"/>
        <dbReference type="ChEBI" id="CHEBI:78442"/>
        <dbReference type="ChEBI" id="CHEBI:78527"/>
        <dbReference type="ChEBI" id="CHEBI:456215"/>
        <dbReference type="EC" id="6.1.1.21"/>
    </reaction>
</comment>
<dbReference type="GO" id="GO:0005524">
    <property type="term" value="F:ATP binding"/>
    <property type="evidence" value="ECO:0007669"/>
    <property type="project" value="UniProtKB-UniRule"/>
</dbReference>
<evidence type="ECO:0000256" key="6">
    <source>
        <dbReference type="ARBA" id="ARBA00022741"/>
    </source>
</evidence>
<dbReference type="FunFam" id="3.30.930.10:FF:000005">
    <property type="entry name" value="Histidine--tRNA ligase"/>
    <property type="match status" value="1"/>
</dbReference>
<dbReference type="InterPro" id="IPR041715">
    <property type="entry name" value="HisRS-like_core"/>
</dbReference>
<feature type="domain" description="Aminoacyl-transfer RNA synthetases class-II family profile" evidence="13">
    <location>
        <begin position="31"/>
        <end position="342"/>
    </location>
</feature>
<dbReference type="GO" id="GO:0005737">
    <property type="term" value="C:cytoplasm"/>
    <property type="evidence" value="ECO:0007669"/>
    <property type="project" value="UniProtKB-SubCell"/>
</dbReference>
<keyword evidence="9 11" id="KW-0030">Aminoacyl-tRNA synthetase</keyword>
<dbReference type="PIRSF" id="PIRSF001549">
    <property type="entry name" value="His-tRNA_synth"/>
    <property type="match status" value="1"/>
</dbReference>
<dbReference type="PROSITE" id="PS50862">
    <property type="entry name" value="AA_TRNA_LIGASE_II"/>
    <property type="match status" value="1"/>
</dbReference>
<dbReference type="EMBL" id="CP003058">
    <property type="protein sequence ID" value="AEQ21884.1"/>
    <property type="molecule type" value="Genomic_DNA"/>
</dbReference>
<keyword evidence="8 11" id="KW-0648">Protein biosynthesis</keyword>
<dbReference type="Proteomes" id="UP000007093">
    <property type="component" value="Chromosome"/>
</dbReference>
<evidence type="ECO:0000313" key="14">
    <source>
        <dbReference type="EMBL" id="AEQ21884.1"/>
    </source>
</evidence>
<comment type="subunit">
    <text evidence="3 11">Homodimer.</text>
</comment>
<evidence type="ECO:0000256" key="3">
    <source>
        <dbReference type="ARBA" id="ARBA00011738"/>
    </source>
</evidence>
<evidence type="ECO:0000256" key="2">
    <source>
        <dbReference type="ARBA" id="ARBA00008226"/>
    </source>
</evidence>
<dbReference type="Pfam" id="PF13393">
    <property type="entry name" value="tRNA-synt_His"/>
    <property type="match status" value="1"/>
</dbReference>
<dbReference type="HOGENOM" id="CLU_025113_1_1_9"/>
<comment type="similarity">
    <text evidence="2 11">Belongs to the class-II aminoacyl-tRNA synthetase family.</text>
</comment>
<evidence type="ECO:0000256" key="4">
    <source>
        <dbReference type="ARBA" id="ARBA00022490"/>
    </source>
</evidence>
<evidence type="ECO:0000256" key="5">
    <source>
        <dbReference type="ARBA" id="ARBA00022598"/>
    </source>
</evidence>
<keyword evidence="4 11" id="KW-0963">Cytoplasm</keyword>
<dbReference type="PANTHER" id="PTHR43707:SF1">
    <property type="entry name" value="HISTIDINE--TRNA LIGASE, MITOCHONDRIAL-RELATED"/>
    <property type="match status" value="1"/>
</dbReference>